<dbReference type="AlphaFoldDB" id="H3NLM6"/>
<evidence type="ECO:0000256" key="6">
    <source>
        <dbReference type="ARBA" id="ARBA00022759"/>
    </source>
</evidence>
<evidence type="ECO:0000256" key="4">
    <source>
        <dbReference type="ARBA" id="ARBA00022722"/>
    </source>
</evidence>
<dbReference type="InterPro" id="IPR050092">
    <property type="entry name" value="RNase_H"/>
</dbReference>
<evidence type="ECO:0000256" key="5">
    <source>
        <dbReference type="ARBA" id="ARBA00022723"/>
    </source>
</evidence>
<name>H3NLM6_9FIRM</name>
<keyword evidence="4" id="KW-0540">Nuclease</keyword>
<evidence type="ECO:0000313" key="10">
    <source>
        <dbReference type="Proteomes" id="UP000004191"/>
    </source>
</evidence>
<dbReference type="STRING" id="883114.HMPREF9709_00237"/>
<evidence type="ECO:0000313" key="9">
    <source>
        <dbReference type="EMBL" id="EHR35791.1"/>
    </source>
</evidence>
<evidence type="ECO:0000256" key="7">
    <source>
        <dbReference type="ARBA" id="ARBA00022801"/>
    </source>
</evidence>
<dbReference type="GO" id="GO:0003676">
    <property type="term" value="F:nucleic acid binding"/>
    <property type="evidence" value="ECO:0007669"/>
    <property type="project" value="InterPro"/>
</dbReference>
<comment type="caution">
    <text evidence="9">The sequence shown here is derived from an EMBL/GenBank/DDBJ whole genome shotgun (WGS) entry which is preliminary data.</text>
</comment>
<dbReference type="PANTHER" id="PTHR10642:SF26">
    <property type="entry name" value="RIBONUCLEASE H1"/>
    <property type="match status" value="1"/>
</dbReference>
<dbReference type="InterPro" id="IPR009027">
    <property type="entry name" value="Ribosomal_bL9/RNase_H1_N"/>
</dbReference>
<evidence type="ECO:0000256" key="3">
    <source>
        <dbReference type="ARBA" id="ARBA00012180"/>
    </source>
</evidence>
<dbReference type="GO" id="GO:0004523">
    <property type="term" value="F:RNA-DNA hybrid ribonuclease activity"/>
    <property type="evidence" value="ECO:0007669"/>
    <property type="project" value="UniProtKB-EC"/>
</dbReference>
<keyword evidence="6" id="KW-0255">Endonuclease</keyword>
<dbReference type="GO" id="GO:0043137">
    <property type="term" value="P:DNA replication, removal of RNA primer"/>
    <property type="evidence" value="ECO:0007669"/>
    <property type="project" value="TreeGrafter"/>
</dbReference>
<dbReference type="eggNOG" id="COG0328">
    <property type="taxonomic scope" value="Bacteria"/>
</dbReference>
<dbReference type="Proteomes" id="UP000004191">
    <property type="component" value="Unassembled WGS sequence"/>
</dbReference>
<protein>
    <recommendedName>
        <fullName evidence="3">ribonuclease H</fullName>
        <ecNumber evidence="3">3.1.26.4</ecNumber>
    </recommendedName>
</protein>
<dbReference type="SUPFAM" id="SSF53098">
    <property type="entry name" value="Ribonuclease H-like"/>
    <property type="match status" value="1"/>
</dbReference>
<sequence length="186" mass="21195">MFETWDECSAQVKGYKGAIYKSFTTLEEASAFVNKEELTPADANEIKDDEIIAYVDGSYNVNTGKFGYGVVLIDFNNESTFNGSYLDEELKNQRNVAGEVFGSMEAIKKAIEMEKKTIYIHFDYMGIKAWAEGEWKTNIALTKNYKKFIDEVKNQIEIKFVKVKAHSNDKYNDMADRLAKEAVGIK</sequence>
<comment type="similarity">
    <text evidence="2">Belongs to the RNase H family.</text>
</comment>
<evidence type="ECO:0000256" key="2">
    <source>
        <dbReference type="ARBA" id="ARBA00005300"/>
    </source>
</evidence>
<dbReference type="EMBL" id="AGEI01000007">
    <property type="protein sequence ID" value="EHR35791.1"/>
    <property type="molecule type" value="Genomic_DNA"/>
</dbReference>
<dbReference type="PROSITE" id="PS50879">
    <property type="entry name" value="RNASE_H_1"/>
    <property type="match status" value="1"/>
</dbReference>
<dbReference type="InterPro" id="IPR036397">
    <property type="entry name" value="RNaseH_sf"/>
</dbReference>
<dbReference type="InterPro" id="IPR002156">
    <property type="entry name" value="RNaseH_domain"/>
</dbReference>
<keyword evidence="7" id="KW-0378">Hydrolase</keyword>
<keyword evidence="5" id="KW-0479">Metal-binding</keyword>
<accession>H3NLM6</accession>
<dbReference type="Pfam" id="PF01693">
    <property type="entry name" value="Cauli_VI"/>
    <property type="match status" value="1"/>
</dbReference>
<dbReference type="InterPro" id="IPR012337">
    <property type="entry name" value="RNaseH-like_sf"/>
</dbReference>
<dbReference type="GO" id="GO:0046872">
    <property type="term" value="F:metal ion binding"/>
    <property type="evidence" value="ECO:0007669"/>
    <property type="project" value="UniProtKB-KW"/>
</dbReference>
<dbReference type="PANTHER" id="PTHR10642">
    <property type="entry name" value="RIBONUCLEASE H1"/>
    <property type="match status" value="1"/>
</dbReference>
<dbReference type="Gene3D" id="3.40.970.10">
    <property type="entry name" value="Ribonuclease H1, N-terminal domain"/>
    <property type="match status" value="1"/>
</dbReference>
<dbReference type="Gene3D" id="3.30.420.10">
    <property type="entry name" value="Ribonuclease H-like superfamily/Ribonuclease H"/>
    <property type="match status" value="1"/>
</dbReference>
<reference evidence="9 10" key="1">
    <citation type="submission" date="2012-01" db="EMBL/GenBank/DDBJ databases">
        <title>The Genome Sequence of Helcococcus kunzii ATCC 51366.</title>
        <authorList>
            <consortium name="The Broad Institute Genome Sequencing Platform"/>
            <person name="Earl A."/>
            <person name="Ward D."/>
            <person name="Feldgarden M."/>
            <person name="Gevers D."/>
            <person name="Huys G."/>
            <person name="Young S.K."/>
            <person name="Zeng Q."/>
            <person name="Gargeya S."/>
            <person name="Fitzgerald M."/>
            <person name="Haas B."/>
            <person name="Abouelleil A."/>
            <person name="Alvarado L."/>
            <person name="Arachchi H.M."/>
            <person name="Berlin A."/>
            <person name="Chapman S.B."/>
            <person name="Gearin G."/>
            <person name="Goldberg J."/>
            <person name="Griggs A."/>
            <person name="Gujja S."/>
            <person name="Hansen M."/>
            <person name="Heiman D."/>
            <person name="Howarth C."/>
            <person name="Larimer J."/>
            <person name="Lui A."/>
            <person name="MacDonald P.J.P."/>
            <person name="McCowen C."/>
            <person name="Montmayeur A."/>
            <person name="Murphy C."/>
            <person name="Neiman D."/>
            <person name="Pearson M."/>
            <person name="Priest M."/>
            <person name="Roberts A."/>
            <person name="Saif S."/>
            <person name="Shea T."/>
            <person name="Sisk P."/>
            <person name="Stolte C."/>
            <person name="Sykes S."/>
            <person name="Wortman J."/>
            <person name="Nusbaum C."/>
            <person name="Birren B."/>
        </authorList>
    </citation>
    <scope>NUCLEOTIDE SEQUENCE [LARGE SCALE GENOMIC DNA]</scope>
    <source>
        <strain evidence="9 10">ATCC 51366</strain>
    </source>
</reference>
<dbReference type="EC" id="3.1.26.4" evidence="3"/>
<dbReference type="HOGENOM" id="CLU_030894_2_1_9"/>
<dbReference type="CDD" id="cd09277">
    <property type="entry name" value="RNase_HI_bacteria_like"/>
    <property type="match status" value="1"/>
</dbReference>
<keyword evidence="10" id="KW-1185">Reference proteome</keyword>
<evidence type="ECO:0000259" key="8">
    <source>
        <dbReference type="PROSITE" id="PS50879"/>
    </source>
</evidence>
<feature type="domain" description="RNase H type-1" evidence="8">
    <location>
        <begin position="47"/>
        <end position="184"/>
    </location>
</feature>
<dbReference type="InterPro" id="IPR037056">
    <property type="entry name" value="RNase_H1_N_sf"/>
</dbReference>
<evidence type="ECO:0000256" key="1">
    <source>
        <dbReference type="ARBA" id="ARBA00000077"/>
    </source>
</evidence>
<dbReference type="InterPro" id="IPR011320">
    <property type="entry name" value="RNase_H1_N"/>
</dbReference>
<comment type="catalytic activity">
    <reaction evidence="1">
        <text>Endonucleolytic cleavage to 5'-phosphomonoester.</text>
        <dbReference type="EC" id="3.1.26.4"/>
    </reaction>
</comment>
<organism evidence="9 10">
    <name type="scientific">Helcococcus kunzii ATCC 51366</name>
    <dbReference type="NCBI Taxonomy" id="883114"/>
    <lineage>
        <taxon>Bacteria</taxon>
        <taxon>Bacillati</taxon>
        <taxon>Bacillota</taxon>
        <taxon>Tissierellia</taxon>
        <taxon>Tissierellales</taxon>
        <taxon>Peptoniphilaceae</taxon>
        <taxon>Helcococcus</taxon>
    </lineage>
</organism>
<dbReference type="SUPFAM" id="SSF55658">
    <property type="entry name" value="L9 N-domain-like"/>
    <property type="match status" value="1"/>
</dbReference>
<gene>
    <name evidence="9" type="ORF">HMPREF9709_00237</name>
</gene>
<dbReference type="PATRIC" id="fig|883114.3.peg.233"/>
<proteinExistence type="inferred from homology"/>
<dbReference type="Pfam" id="PF00075">
    <property type="entry name" value="RNase_H"/>
    <property type="match status" value="1"/>
</dbReference>